<name>A0A2P6TVC5_CHLSO</name>
<feature type="region of interest" description="Disordered" evidence="1">
    <location>
        <begin position="1"/>
        <end position="30"/>
    </location>
</feature>
<comment type="caution">
    <text evidence="2">The sequence shown here is derived from an EMBL/GenBank/DDBJ whole genome shotgun (WGS) entry which is preliminary data.</text>
</comment>
<dbReference type="OrthoDB" id="608866at2759"/>
<evidence type="ECO:0000313" key="2">
    <source>
        <dbReference type="EMBL" id="PRW58017.1"/>
    </source>
</evidence>
<keyword evidence="3" id="KW-1185">Reference proteome</keyword>
<evidence type="ECO:0000313" key="3">
    <source>
        <dbReference type="Proteomes" id="UP000239899"/>
    </source>
</evidence>
<reference evidence="2 3" key="1">
    <citation type="journal article" date="2018" name="Plant J.">
        <title>Genome sequences of Chlorella sorokiniana UTEX 1602 and Micractinium conductrix SAG 241.80: implications to maltose excretion by a green alga.</title>
        <authorList>
            <person name="Arriola M.B."/>
            <person name="Velmurugan N."/>
            <person name="Zhang Y."/>
            <person name="Plunkett M.H."/>
            <person name="Hondzo H."/>
            <person name="Barney B.M."/>
        </authorList>
    </citation>
    <scope>NUCLEOTIDE SEQUENCE [LARGE SCALE GENOMIC DNA]</scope>
    <source>
        <strain evidence="3">UTEX 1602</strain>
    </source>
</reference>
<dbReference type="EMBL" id="LHPG02000006">
    <property type="protein sequence ID" value="PRW58017.1"/>
    <property type="molecule type" value="Genomic_DNA"/>
</dbReference>
<accession>A0A2P6TVC5</accession>
<proteinExistence type="predicted"/>
<gene>
    <name evidence="2" type="ORF">C2E21_3709</name>
</gene>
<evidence type="ECO:0008006" key="4">
    <source>
        <dbReference type="Google" id="ProtNLM"/>
    </source>
</evidence>
<dbReference type="AlphaFoldDB" id="A0A2P6TVC5"/>
<protein>
    <recommendedName>
        <fullName evidence="4">Myb-like domain-containing protein</fullName>
    </recommendedName>
</protein>
<sequence>MTTELAPQQGAAPPAAQELQQQQEQQGDAALQERIAWAARMRQQFSPEGMCHPDGSIDQDFFKPKHIIIRLRDEEKWGPPQREALYKGLERFGVGKWREMIQAFPELGRYKDTDIRVHAGRLLGAQSLARHVGWKGDKAAVDAQRTLHLKIAEATRCLKNGVLVENDEGSVARYLEEHPDMAAQIGVPRDF</sequence>
<evidence type="ECO:0000256" key="1">
    <source>
        <dbReference type="SAM" id="MobiDB-lite"/>
    </source>
</evidence>
<dbReference type="Proteomes" id="UP000239899">
    <property type="component" value="Unassembled WGS sequence"/>
</dbReference>
<organism evidence="2 3">
    <name type="scientific">Chlorella sorokiniana</name>
    <name type="common">Freshwater green alga</name>
    <dbReference type="NCBI Taxonomy" id="3076"/>
    <lineage>
        <taxon>Eukaryota</taxon>
        <taxon>Viridiplantae</taxon>
        <taxon>Chlorophyta</taxon>
        <taxon>core chlorophytes</taxon>
        <taxon>Trebouxiophyceae</taxon>
        <taxon>Chlorellales</taxon>
        <taxon>Chlorellaceae</taxon>
        <taxon>Chlorella clade</taxon>
        <taxon>Chlorella</taxon>
    </lineage>
</organism>